<evidence type="ECO:0000313" key="1">
    <source>
        <dbReference type="EMBL" id="UYM17032.1"/>
    </source>
</evidence>
<dbReference type="RefSeq" id="WP_262599457.1">
    <property type="nucleotide sequence ID" value="NZ_CP103300.1"/>
</dbReference>
<name>A0ABY6GW88_9GAMM</name>
<organism evidence="1 2">
    <name type="scientific">Endozoicomonas euniceicola</name>
    <dbReference type="NCBI Taxonomy" id="1234143"/>
    <lineage>
        <taxon>Bacteria</taxon>
        <taxon>Pseudomonadati</taxon>
        <taxon>Pseudomonadota</taxon>
        <taxon>Gammaproteobacteria</taxon>
        <taxon>Oceanospirillales</taxon>
        <taxon>Endozoicomonadaceae</taxon>
        <taxon>Endozoicomonas</taxon>
    </lineage>
</organism>
<protein>
    <submittedName>
        <fullName evidence="1">Uncharacterized protein</fullName>
    </submittedName>
</protein>
<dbReference type="Proteomes" id="UP001163255">
    <property type="component" value="Chromosome"/>
</dbReference>
<reference evidence="1" key="1">
    <citation type="submission" date="2022-10" db="EMBL/GenBank/DDBJ databases">
        <title>Completed Genome Sequence of two octocoral isolated bacterium, Endozoicomonas euniceicola EF212T and Endozoicomonas gorgoniicola PS125T.</title>
        <authorList>
            <person name="Chiou Y.-J."/>
            <person name="Chen Y.-H."/>
        </authorList>
    </citation>
    <scope>NUCLEOTIDE SEQUENCE</scope>
    <source>
        <strain evidence="1">EF212</strain>
    </source>
</reference>
<keyword evidence="2" id="KW-1185">Reference proteome</keyword>
<proteinExistence type="predicted"/>
<evidence type="ECO:0000313" key="2">
    <source>
        <dbReference type="Proteomes" id="UP001163255"/>
    </source>
</evidence>
<dbReference type="EMBL" id="CP103300">
    <property type="protein sequence ID" value="UYM17032.1"/>
    <property type="molecule type" value="Genomic_DNA"/>
</dbReference>
<accession>A0ABY6GW88</accession>
<sequence>MSIKRLQGIQHGFKIMLSALKMTSPLNFELTRILAGLATNPG</sequence>
<gene>
    <name evidence="1" type="ORF">NX720_03645</name>
</gene>